<keyword evidence="1" id="KW-1133">Transmembrane helix</keyword>
<evidence type="ECO:0000259" key="2">
    <source>
        <dbReference type="Pfam" id="PF05360"/>
    </source>
</evidence>
<evidence type="ECO:0000256" key="1">
    <source>
        <dbReference type="SAM" id="Phobius"/>
    </source>
</evidence>
<feature type="domain" description="YiaAB two helix" evidence="2">
    <location>
        <begin position="21"/>
        <end position="73"/>
    </location>
</feature>
<sequence length="157" mass="17350">MTTANETAKTITQATIPTKSYILASVAALIIGSFAYGIGLYNADMALNEKGYYLIILLFGLFSMVSVQKAVRDEREGIKTSKIYTRICWASSAIAISLLVLGLYNAELLLSEKGFYAMAYTLSVFSVVVMQKNIRDKAWANETNTDSKQDTDIVFEE</sequence>
<dbReference type="GO" id="GO:0005886">
    <property type="term" value="C:plasma membrane"/>
    <property type="evidence" value="ECO:0007669"/>
    <property type="project" value="TreeGrafter"/>
</dbReference>
<dbReference type="GO" id="GO:0006974">
    <property type="term" value="P:DNA damage response"/>
    <property type="evidence" value="ECO:0007669"/>
    <property type="project" value="TreeGrafter"/>
</dbReference>
<reference evidence="3 4" key="1">
    <citation type="submission" date="2019-01" db="EMBL/GenBank/DDBJ databases">
        <title>Litorilituus lipolytica sp. nov., isolated from intertidal sand of the Yellow Sea in China.</title>
        <authorList>
            <person name="Liu A."/>
        </authorList>
    </citation>
    <scope>NUCLEOTIDE SEQUENCE [LARGE SCALE GENOMIC DNA]</scope>
    <source>
        <strain evidence="3 4">RZ04</strain>
    </source>
</reference>
<dbReference type="InterPro" id="IPR008024">
    <property type="entry name" value="YiaAB"/>
</dbReference>
<keyword evidence="1" id="KW-0472">Membrane</keyword>
<feature type="domain" description="YiaAB two helix" evidence="2">
    <location>
        <begin position="85"/>
        <end position="136"/>
    </location>
</feature>
<evidence type="ECO:0000313" key="3">
    <source>
        <dbReference type="EMBL" id="TPH15635.1"/>
    </source>
</evidence>
<evidence type="ECO:0000313" key="4">
    <source>
        <dbReference type="Proteomes" id="UP000315303"/>
    </source>
</evidence>
<dbReference type="EMBL" id="SAWY01000019">
    <property type="protein sequence ID" value="TPH15635.1"/>
    <property type="molecule type" value="Genomic_DNA"/>
</dbReference>
<protein>
    <recommendedName>
        <fullName evidence="2">YiaAB two helix domain-containing protein</fullName>
    </recommendedName>
</protein>
<feature type="transmembrane region" description="Helical" evidence="1">
    <location>
        <begin position="114"/>
        <end position="130"/>
    </location>
</feature>
<dbReference type="PANTHER" id="PTHR37290:SF1">
    <property type="entry name" value="INNER MEMBRANE PROTEIN YIAA"/>
    <property type="match status" value="1"/>
</dbReference>
<dbReference type="Proteomes" id="UP000315303">
    <property type="component" value="Unassembled WGS sequence"/>
</dbReference>
<feature type="transmembrane region" description="Helical" evidence="1">
    <location>
        <begin position="83"/>
        <end position="102"/>
    </location>
</feature>
<proteinExistence type="predicted"/>
<dbReference type="RefSeq" id="WP_140603034.1">
    <property type="nucleotide sequence ID" value="NZ_SAWY01000019.1"/>
</dbReference>
<keyword evidence="4" id="KW-1185">Reference proteome</keyword>
<gene>
    <name evidence="3" type="ORF">EPA86_08650</name>
</gene>
<accession>A0A502KZL6</accession>
<dbReference type="Pfam" id="PF05360">
    <property type="entry name" value="YiaAB"/>
    <property type="match status" value="2"/>
</dbReference>
<dbReference type="OrthoDB" id="3295178at2"/>
<name>A0A502KZL6_9GAMM</name>
<comment type="caution">
    <text evidence="3">The sequence shown here is derived from an EMBL/GenBank/DDBJ whole genome shotgun (WGS) entry which is preliminary data.</text>
</comment>
<feature type="transmembrane region" description="Helical" evidence="1">
    <location>
        <begin position="21"/>
        <end position="39"/>
    </location>
</feature>
<dbReference type="InterPro" id="IPR038972">
    <property type="entry name" value="YiaA-like"/>
</dbReference>
<organism evidence="3 4">
    <name type="scientific">Litorilituus lipolyticus</name>
    <dbReference type="NCBI Taxonomy" id="2491017"/>
    <lineage>
        <taxon>Bacteria</taxon>
        <taxon>Pseudomonadati</taxon>
        <taxon>Pseudomonadota</taxon>
        <taxon>Gammaproteobacteria</taxon>
        <taxon>Alteromonadales</taxon>
        <taxon>Colwelliaceae</taxon>
        <taxon>Litorilituus</taxon>
    </lineage>
</organism>
<feature type="transmembrane region" description="Helical" evidence="1">
    <location>
        <begin position="51"/>
        <end position="71"/>
    </location>
</feature>
<dbReference type="NCBIfam" id="NF008482">
    <property type="entry name" value="PRK11383.1"/>
    <property type="match status" value="1"/>
</dbReference>
<dbReference type="PANTHER" id="PTHR37290">
    <property type="entry name" value="INNER MEMBRANE PROTEIN YIAA-RELATED"/>
    <property type="match status" value="1"/>
</dbReference>
<dbReference type="AlphaFoldDB" id="A0A502KZL6"/>
<keyword evidence="1" id="KW-0812">Transmembrane</keyword>